<keyword evidence="8" id="KW-0539">Nucleus</keyword>
<dbReference type="FunFam" id="3.30.160.60:FF:000100">
    <property type="entry name" value="Zinc finger 45-like"/>
    <property type="match status" value="1"/>
</dbReference>
<dbReference type="Proteomes" id="UP001153620">
    <property type="component" value="Chromosome 3"/>
</dbReference>
<evidence type="ECO:0000256" key="2">
    <source>
        <dbReference type="ARBA" id="ARBA00022723"/>
    </source>
</evidence>
<keyword evidence="12" id="KW-1185">Reference proteome</keyword>
<dbReference type="GO" id="GO:0005634">
    <property type="term" value="C:nucleus"/>
    <property type="evidence" value="ECO:0007669"/>
    <property type="project" value="UniProtKB-SubCell"/>
</dbReference>
<keyword evidence="2" id="KW-0479">Metal-binding</keyword>
<dbReference type="PROSITE" id="PS50157">
    <property type="entry name" value="ZINC_FINGER_C2H2_2"/>
    <property type="match status" value="10"/>
</dbReference>
<keyword evidence="7" id="KW-0804">Transcription</keyword>
<feature type="domain" description="C2H2-type" evidence="10">
    <location>
        <begin position="476"/>
        <end position="506"/>
    </location>
</feature>
<dbReference type="GO" id="GO:0000981">
    <property type="term" value="F:DNA-binding transcription factor activity, RNA polymerase II-specific"/>
    <property type="evidence" value="ECO:0007669"/>
    <property type="project" value="TreeGrafter"/>
</dbReference>
<reference evidence="11" key="1">
    <citation type="submission" date="2022-01" db="EMBL/GenBank/DDBJ databases">
        <authorList>
            <person name="King R."/>
        </authorList>
    </citation>
    <scope>NUCLEOTIDE SEQUENCE</scope>
</reference>
<gene>
    <name evidence="11" type="ORF">CHIRRI_LOCUS11582</name>
</gene>
<evidence type="ECO:0000313" key="11">
    <source>
        <dbReference type="EMBL" id="CAG9808746.1"/>
    </source>
</evidence>
<dbReference type="PANTHER" id="PTHR24394:SF48">
    <property type="entry name" value="ZINC FINGER PROTEIN 771"/>
    <property type="match status" value="1"/>
</dbReference>
<dbReference type="PANTHER" id="PTHR24394">
    <property type="entry name" value="ZINC FINGER PROTEIN"/>
    <property type="match status" value="1"/>
</dbReference>
<keyword evidence="6" id="KW-0805">Transcription regulation</keyword>
<evidence type="ECO:0000256" key="9">
    <source>
        <dbReference type="PROSITE-ProRule" id="PRU00042"/>
    </source>
</evidence>
<keyword evidence="5" id="KW-0862">Zinc</keyword>
<dbReference type="FunFam" id="3.30.160.60:FF:000125">
    <property type="entry name" value="Putative zinc finger protein 143"/>
    <property type="match status" value="1"/>
</dbReference>
<sequence length="545" mass="64846">MTDIKAYCQFCLNIQTKEDLRMPITRKIKQDFFNLTRKKLNTTVYCEFICCQPCLEELESVISFRSKLLGNQLTLEKLQKDILTVEQSEIQEIKEDTTIQIIDNVKEDIDHPAEMDIEYLEEHIIEEENECQLIEPEKLDDTEEIFDDDMSSKRRKYPRKRLKEPIKCPKCDRLFYYKSYFAFHFKDVHEQQCSVCHHCGKVFKNSRRLNSHILIHNVGEKRFKCEQCAKEFNYSGDLLRHKRIHEQIKPYSCHIEGCGKSFVQSYALKLHLDVHNNVRFKCDRCASEFSVKTTLKNHMQKCINGISQYRASKSRKNNKEHVGSREKYKCFMDSCDREFSSRKYLGVHLEKHHHTKLDNFETTCLECQMVFDNVGDYAKHVKIHSCLFECNMCKLRFKTDEKLKSHIEKLHKEGDDRPFSCDDCGARFKRMEHLRGHQLYKHSNIKKFECTECPLKFRQRGEFNVHMRVHQDIKPFSCWMESCNHVCKTSSNLRQHMRLVHNGEINIYCCEICRATFKYNVDLNQHKKDHSNSTVYEIVEINAVN</sequence>
<keyword evidence="4 9" id="KW-0863">Zinc-finger</keyword>
<dbReference type="InterPro" id="IPR036236">
    <property type="entry name" value="Znf_C2H2_sf"/>
</dbReference>
<feature type="domain" description="C2H2-type" evidence="10">
    <location>
        <begin position="388"/>
        <end position="416"/>
    </location>
</feature>
<feature type="domain" description="C2H2-type" evidence="10">
    <location>
        <begin position="194"/>
        <end position="221"/>
    </location>
</feature>
<proteinExistence type="predicted"/>
<dbReference type="SUPFAM" id="SSF57667">
    <property type="entry name" value="beta-beta-alpha zinc fingers"/>
    <property type="match status" value="5"/>
</dbReference>
<dbReference type="FunFam" id="3.30.160.60:FF:000624">
    <property type="entry name" value="zinc finger protein 697"/>
    <property type="match status" value="1"/>
</dbReference>
<dbReference type="GO" id="GO:0048729">
    <property type="term" value="P:tissue morphogenesis"/>
    <property type="evidence" value="ECO:0007669"/>
    <property type="project" value="UniProtKB-ARBA"/>
</dbReference>
<evidence type="ECO:0000256" key="7">
    <source>
        <dbReference type="ARBA" id="ARBA00023163"/>
    </source>
</evidence>
<evidence type="ECO:0000313" key="12">
    <source>
        <dbReference type="Proteomes" id="UP001153620"/>
    </source>
</evidence>
<reference evidence="11" key="2">
    <citation type="submission" date="2022-10" db="EMBL/GenBank/DDBJ databases">
        <authorList>
            <consortium name="ENA_rothamsted_submissions"/>
            <consortium name="culmorum"/>
            <person name="King R."/>
        </authorList>
    </citation>
    <scope>NUCLEOTIDE SEQUENCE</scope>
</reference>
<feature type="domain" description="C2H2-type" evidence="10">
    <location>
        <begin position="166"/>
        <end position="194"/>
    </location>
</feature>
<comment type="subcellular location">
    <subcellularLocation>
        <location evidence="1">Nucleus</location>
    </subcellularLocation>
</comment>
<dbReference type="Pfam" id="PF00096">
    <property type="entry name" value="zf-C2H2"/>
    <property type="match status" value="5"/>
</dbReference>
<evidence type="ECO:0000256" key="6">
    <source>
        <dbReference type="ARBA" id="ARBA00023015"/>
    </source>
</evidence>
<evidence type="ECO:0000256" key="4">
    <source>
        <dbReference type="ARBA" id="ARBA00022771"/>
    </source>
</evidence>
<dbReference type="AlphaFoldDB" id="A0A9N9S3F8"/>
<protein>
    <recommendedName>
        <fullName evidence="10">C2H2-type domain-containing protein</fullName>
    </recommendedName>
</protein>
<dbReference type="EMBL" id="OU895879">
    <property type="protein sequence ID" value="CAG9808746.1"/>
    <property type="molecule type" value="Genomic_DNA"/>
</dbReference>
<feature type="domain" description="C2H2-type" evidence="10">
    <location>
        <begin position="223"/>
        <end position="250"/>
    </location>
</feature>
<feature type="domain" description="C2H2-type" evidence="10">
    <location>
        <begin position="328"/>
        <end position="357"/>
    </location>
</feature>
<feature type="domain" description="C2H2-type" evidence="10">
    <location>
        <begin position="251"/>
        <end position="280"/>
    </location>
</feature>
<dbReference type="GO" id="GO:0008270">
    <property type="term" value="F:zinc ion binding"/>
    <property type="evidence" value="ECO:0007669"/>
    <property type="project" value="UniProtKB-KW"/>
</dbReference>
<dbReference type="GO" id="GO:0003677">
    <property type="term" value="F:DNA binding"/>
    <property type="evidence" value="ECO:0007669"/>
    <property type="project" value="UniProtKB-KW"/>
</dbReference>
<feature type="domain" description="C2H2-type" evidence="10">
    <location>
        <begin position="508"/>
        <end position="535"/>
    </location>
</feature>
<keyword evidence="3" id="KW-0677">Repeat</keyword>
<evidence type="ECO:0000256" key="3">
    <source>
        <dbReference type="ARBA" id="ARBA00022737"/>
    </source>
</evidence>
<evidence type="ECO:0000256" key="1">
    <source>
        <dbReference type="ARBA" id="ARBA00004123"/>
    </source>
</evidence>
<accession>A0A9N9S3F8</accession>
<evidence type="ECO:0000256" key="5">
    <source>
        <dbReference type="ARBA" id="ARBA00022833"/>
    </source>
</evidence>
<dbReference type="PROSITE" id="PS00028">
    <property type="entry name" value="ZINC_FINGER_C2H2_1"/>
    <property type="match status" value="10"/>
</dbReference>
<feature type="domain" description="C2H2-type" evidence="10">
    <location>
        <begin position="419"/>
        <end position="447"/>
    </location>
</feature>
<evidence type="ECO:0000256" key="8">
    <source>
        <dbReference type="ARBA" id="ARBA00023242"/>
    </source>
</evidence>
<dbReference type="Gene3D" id="3.30.160.60">
    <property type="entry name" value="Classic Zinc Finger"/>
    <property type="match status" value="8"/>
</dbReference>
<dbReference type="SMART" id="SM00355">
    <property type="entry name" value="ZnF_C2H2"/>
    <property type="match status" value="12"/>
</dbReference>
<dbReference type="OrthoDB" id="7785365at2759"/>
<dbReference type="GO" id="GO:0048598">
    <property type="term" value="P:embryonic morphogenesis"/>
    <property type="evidence" value="ECO:0007669"/>
    <property type="project" value="UniProtKB-ARBA"/>
</dbReference>
<name>A0A9N9S3F8_9DIPT</name>
<feature type="domain" description="C2H2-type" evidence="10">
    <location>
        <begin position="448"/>
        <end position="475"/>
    </location>
</feature>
<evidence type="ECO:0000259" key="10">
    <source>
        <dbReference type="PROSITE" id="PS50157"/>
    </source>
</evidence>
<dbReference type="InterPro" id="IPR013087">
    <property type="entry name" value="Znf_C2H2_type"/>
</dbReference>
<organism evidence="11 12">
    <name type="scientific">Chironomus riparius</name>
    <dbReference type="NCBI Taxonomy" id="315576"/>
    <lineage>
        <taxon>Eukaryota</taxon>
        <taxon>Metazoa</taxon>
        <taxon>Ecdysozoa</taxon>
        <taxon>Arthropoda</taxon>
        <taxon>Hexapoda</taxon>
        <taxon>Insecta</taxon>
        <taxon>Pterygota</taxon>
        <taxon>Neoptera</taxon>
        <taxon>Endopterygota</taxon>
        <taxon>Diptera</taxon>
        <taxon>Nematocera</taxon>
        <taxon>Chironomoidea</taxon>
        <taxon>Chironomidae</taxon>
        <taxon>Chironominae</taxon>
        <taxon>Chironomus</taxon>
    </lineage>
</organism>